<evidence type="ECO:0000256" key="5">
    <source>
        <dbReference type="ARBA" id="ARBA00022679"/>
    </source>
</evidence>
<reference evidence="9" key="1">
    <citation type="submission" date="2021-02" db="EMBL/GenBank/DDBJ databases">
        <authorList>
            <person name="Dougan E. K."/>
            <person name="Rhodes N."/>
            <person name="Thang M."/>
            <person name="Chan C."/>
        </authorList>
    </citation>
    <scope>NUCLEOTIDE SEQUENCE</scope>
</reference>
<proteinExistence type="inferred from homology"/>
<evidence type="ECO:0000313" key="9">
    <source>
        <dbReference type="EMBL" id="CAE8666435.1"/>
    </source>
</evidence>
<dbReference type="SUPFAM" id="SSF55909">
    <property type="entry name" value="Pentein"/>
    <property type="match status" value="1"/>
</dbReference>
<feature type="signal peptide" evidence="8">
    <location>
        <begin position="1"/>
        <end position="32"/>
    </location>
</feature>
<evidence type="ECO:0000256" key="3">
    <source>
        <dbReference type="ARBA" id="ARBA00012351"/>
    </source>
</evidence>
<keyword evidence="8" id="KW-0732">Signal</keyword>
<feature type="chain" id="PRO_5032582664" description="Glycine amidinotransferase, mitochondrial" evidence="8">
    <location>
        <begin position="33"/>
        <end position="137"/>
    </location>
</feature>
<name>A0A813J5E1_POLGL</name>
<evidence type="ECO:0000256" key="8">
    <source>
        <dbReference type="SAM" id="SignalP"/>
    </source>
</evidence>
<dbReference type="EMBL" id="CAJNNW010020560">
    <property type="protein sequence ID" value="CAE8666435.1"/>
    <property type="molecule type" value="Genomic_DNA"/>
</dbReference>
<dbReference type="EC" id="2.1.4.1" evidence="3"/>
<dbReference type="AlphaFoldDB" id="A0A813J5E1"/>
<evidence type="ECO:0000256" key="7">
    <source>
        <dbReference type="ARBA" id="ARBA00033346"/>
    </source>
</evidence>
<dbReference type="PANTHER" id="PTHR10488:SF1">
    <property type="entry name" value="GLYCINE AMIDINOTRANSFERASE, MITOCHONDRIAL"/>
    <property type="match status" value="1"/>
</dbReference>
<comment type="similarity">
    <text evidence="2">Belongs to the amidinotransferase family.</text>
</comment>
<evidence type="ECO:0000256" key="6">
    <source>
        <dbReference type="ARBA" id="ARBA00031403"/>
    </source>
</evidence>
<protein>
    <recommendedName>
        <fullName evidence="4">Glycine amidinotransferase, mitochondrial</fullName>
        <ecNumber evidence="3">2.1.4.1</ecNumber>
    </recommendedName>
    <alternativeName>
        <fullName evidence="6">L-arginine:glycine amidinotransferase</fullName>
    </alternativeName>
    <alternativeName>
        <fullName evidence="7">Transamidinase</fullName>
    </alternativeName>
</protein>
<keyword evidence="5" id="KW-0808">Transferase</keyword>
<evidence type="ECO:0000256" key="1">
    <source>
        <dbReference type="ARBA" id="ARBA00004858"/>
    </source>
</evidence>
<dbReference type="GO" id="GO:0005758">
    <property type="term" value="C:mitochondrial intermembrane space"/>
    <property type="evidence" value="ECO:0007669"/>
    <property type="project" value="TreeGrafter"/>
</dbReference>
<dbReference type="PANTHER" id="PTHR10488">
    <property type="entry name" value="GLYCINE AMIDINOTRANSFERASE, MITOCHONDRIAL"/>
    <property type="match status" value="1"/>
</dbReference>
<dbReference type="Proteomes" id="UP000626109">
    <property type="component" value="Unassembled WGS sequence"/>
</dbReference>
<dbReference type="GO" id="GO:0006601">
    <property type="term" value="P:creatine biosynthetic process"/>
    <property type="evidence" value="ECO:0007669"/>
    <property type="project" value="UniProtKB-UniPathway"/>
</dbReference>
<sequence>MDGRCCCCCCSCSCSCCCCSFCWEVIWGVCQGLPTPPLSQCSEWLSLNVLSIDDQKVLVEVPETKVMDLLSKHGFEPIAVPLRSIAEFGGANHCCTADVHREGQLESYFPHLDDLEAKGLPCQFAPYGDESPPVYSF</sequence>
<evidence type="ECO:0000313" key="10">
    <source>
        <dbReference type="Proteomes" id="UP000626109"/>
    </source>
</evidence>
<evidence type="ECO:0000256" key="2">
    <source>
        <dbReference type="ARBA" id="ARBA00006943"/>
    </source>
</evidence>
<dbReference type="InterPro" id="IPR033195">
    <property type="entry name" value="AmidinoTrfase"/>
</dbReference>
<dbReference type="GO" id="GO:0015068">
    <property type="term" value="F:glycine amidinotransferase activity"/>
    <property type="evidence" value="ECO:0007669"/>
    <property type="project" value="UniProtKB-EC"/>
</dbReference>
<evidence type="ECO:0000256" key="4">
    <source>
        <dbReference type="ARBA" id="ARBA00016069"/>
    </source>
</evidence>
<organism evidence="9 10">
    <name type="scientific">Polarella glacialis</name>
    <name type="common">Dinoflagellate</name>
    <dbReference type="NCBI Taxonomy" id="89957"/>
    <lineage>
        <taxon>Eukaryota</taxon>
        <taxon>Sar</taxon>
        <taxon>Alveolata</taxon>
        <taxon>Dinophyceae</taxon>
        <taxon>Suessiales</taxon>
        <taxon>Suessiaceae</taxon>
        <taxon>Polarella</taxon>
    </lineage>
</organism>
<dbReference type="Gene3D" id="3.75.10.10">
    <property type="entry name" value="L-arginine/glycine Amidinotransferase, Chain A"/>
    <property type="match status" value="1"/>
</dbReference>
<comment type="pathway">
    <text evidence="1">Amine and polyamine biosynthesis; creatine biosynthesis; creatine from L-arginine and glycine: step 1/2.</text>
</comment>
<dbReference type="UniPathway" id="UPA00104">
    <property type="reaction ID" value="UER00579"/>
</dbReference>
<gene>
    <name evidence="9" type="ORF">PGLA2088_LOCUS16265</name>
</gene>
<comment type="caution">
    <text evidence="9">The sequence shown here is derived from an EMBL/GenBank/DDBJ whole genome shotgun (WGS) entry which is preliminary data.</text>
</comment>
<accession>A0A813J5E1</accession>